<dbReference type="RefSeq" id="WP_034210779.1">
    <property type="nucleotide sequence ID" value="NZ_AVCK01000011.1"/>
</dbReference>
<dbReference type="SUPFAM" id="SSF52540">
    <property type="entry name" value="P-loop containing nucleoside triphosphate hydrolases"/>
    <property type="match status" value="1"/>
</dbReference>
<dbReference type="GO" id="GO:0016020">
    <property type="term" value="C:membrane"/>
    <property type="evidence" value="ECO:0007669"/>
    <property type="project" value="InterPro"/>
</dbReference>
<dbReference type="SMART" id="SM00382">
    <property type="entry name" value="AAA"/>
    <property type="match status" value="1"/>
</dbReference>
<organism evidence="6 7">
    <name type="scientific">Arenimonas metalli CF5-1</name>
    <dbReference type="NCBI Taxonomy" id="1384056"/>
    <lineage>
        <taxon>Bacteria</taxon>
        <taxon>Pseudomonadati</taxon>
        <taxon>Pseudomonadota</taxon>
        <taxon>Gammaproteobacteria</taxon>
        <taxon>Lysobacterales</taxon>
        <taxon>Lysobacteraceae</taxon>
        <taxon>Arenimonas</taxon>
    </lineage>
</organism>
<sequence>MSAGPLVRANGLAKRYPVLGHRGDRLAALWDVLRGRRPRRVAEVLQDISFEVMPGQSLAIIGENGAGKSTLLKLVTGVLTPSAGTVETRGSIGALLELGAGFHPELSGRDNVRLAAALHGIDAATLAQKLPEIEAFADIGRYLDEPVKHYSSGMVVRLGFAVIAAVRPALLITDEVLAVGDENFQRKCIRWLDEYLAGGGTLLLVSHSIYHVQKLCRRAIWLEGGRIAAQGDVFEVSQRYLAAQEARRAGEQAVEAPVAGLPEYRVESVAINGVPGTGAVAVAMGDALEQDVVIHSRDGLPPVMLNGWVRADGTPVYGVSSEMDAVPAQALGNGRFRFRLVFDPLTLLPGSYRLRTSALDGEGLRLFDTVDREVTVTGAAREYGLARLPHAWRGEGA</sequence>
<protein>
    <recommendedName>
        <fullName evidence="5">ABC transporter domain-containing protein</fullName>
    </recommendedName>
</protein>
<evidence type="ECO:0000259" key="5">
    <source>
        <dbReference type="PROSITE" id="PS50893"/>
    </source>
</evidence>
<keyword evidence="2" id="KW-0813">Transport</keyword>
<evidence type="ECO:0000256" key="1">
    <source>
        <dbReference type="ARBA" id="ARBA00005417"/>
    </source>
</evidence>
<dbReference type="STRING" id="1384056.N787_08905"/>
<comment type="similarity">
    <text evidence="1">Belongs to the ABC transporter superfamily.</text>
</comment>
<dbReference type="PANTHER" id="PTHR46743:SF2">
    <property type="entry name" value="TEICHOIC ACIDS EXPORT ATP-BINDING PROTEIN TAGH"/>
    <property type="match status" value="1"/>
</dbReference>
<dbReference type="Pfam" id="PF00005">
    <property type="entry name" value="ABC_tran"/>
    <property type="match status" value="1"/>
</dbReference>
<evidence type="ECO:0000313" key="6">
    <source>
        <dbReference type="EMBL" id="KFN47231.1"/>
    </source>
</evidence>
<dbReference type="GO" id="GO:0016887">
    <property type="term" value="F:ATP hydrolysis activity"/>
    <property type="evidence" value="ECO:0007669"/>
    <property type="project" value="InterPro"/>
</dbReference>
<dbReference type="InterPro" id="IPR015860">
    <property type="entry name" value="ABC_transpr_TagH-like"/>
</dbReference>
<dbReference type="PANTHER" id="PTHR46743">
    <property type="entry name" value="TEICHOIC ACIDS EXPORT ATP-BINDING PROTEIN TAGH"/>
    <property type="match status" value="1"/>
</dbReference>
<dbReference type="OrthoDB" id="9778870at2"/>
<evidence type="ECO:0000256" key="2">
    <source>
        <dbReference type="ARBA" id="ARBA00022448"/>
    </source>
</evidence>
<dbReference type="GO" id="GO:0005524">
    <property type="term" value="F:ATP binding"/>
    <property type="evidence" value="ECO:0007669"/>
    <property type="project" value="UniProtKB-KW"/>
</dbReference>
<dbReference type="PATRIC" id="fig|1384056.3.peg.638"/>
<dbReference type="AlphaFoldDB" id="A0A091B665"/>
<keyword evidence="4" id="KW-0067">ATP-binding</keyword>
<evidence type="ECO:0000313" key="7">
    <source>
        <dbReference type="Proteomes" id="UP000029393"/>
    </source>
</evidence>
<dbReference type="InterPro" id="IPR050683">
    <property type="entry name" value="Bact_Polysacc_Export_ATP-bd"/>
</dbReference>
<evidence type="ECO:0000256" key="4">
    <source>
        <dbReference type="ARBA" id="ARBA00022840"/>
    </source>
</evidence>
<dbReference type="CDD" id="cd03220">
    <property type="entry name" value="ABC_KpsT_Wzt"/>
    <property type="match status" value="1"/>
</dbReference>
<dbReference type="EMBL" id="AVCK01000011">
    <property type="protein sequence ID" value="KFN47231.1"/>
    <property type="molecule type" value="Genomic_DNA"/>
</dbReference>
<gene>
    <name evidence="6" type="ORF">N787_08905</name>
</gene>
<dbReference type="GO" id="GO:0140359">
    <property type="term" value="F:ABC-type transporter activity"/>
    <property type="evidence" value="ECO:0007669"/>
    <property type="project" value="InterPro"/>
</dbReference>
<reference evidence="6 7" key="1">
    <citation type="submission" date="2013-09" db="EMBL/GenBank/DDBJ databases">
        <title>Genome sequencing of Arenimonas metalli.</title>
        <authorList>
            <person name="Chen F."/>
            <person name="Wang G."/>
        </authorList>
    </citation>
    <scope>NUCLEOTIDE SEQUENCE [LARGE SCALE GENOMIC DNA]</scope>
    <source>
        <strain evidence="6 7">CF5-1</strain>
    </source>
</reference>
<name>A0A091B665_9GAMM</name>
<proteinExistence type="inferred from homology"/>
<dbReference type="InterPro" id="IPR027417">
    <property type="entry name" value="P-loop_NTPase"/>
</dbReference>
<accession>A0A091B665</accession>
<dbReference type="InterPro" id="IPR003439">
    <property type="entry name" value="ABC_transporter-like_ATP-bd"/>
</dbReference>
<dbReference type="InterPro" id="IPR003593">
    <property type="entry name" value="AAA+_ATPase"/>
</dbReference>
<keyword evidence="3" id="KW-0547">Nucleotide-binding</keyword>
<dbReference type="PROSITE" id="PS50893">
    <property type="entry name" value="ABC_TRANSPORTER_2"/>
    <property type="match status" value="1"/>
</dbReference>
<comment type="caution">
    <text evidence="6">The sequence shown here is derived from an EMBL/GenBank/DDBJ whole genome shotgun (WGS) entry which is preliminary data.</text>
</comment>
<keyword evidence="7" id="KW-1185">Reference proteome</keyword>
<dbReference type="Proteomes" id="UP000029393">
    <property type="component" value="Unassembled WGS sequence"/>
</dbReference>
<dbReference type="Gene3D" id="3.40.50.300">
    <property type="entry name" value="P-loop containing nucleotide triphosphate hydrolases"/>
    <property type="match status" value="1"/>
</dbReference>
<feature type="domain" description="ABC transporter" evidence="5">
    <location>
        <begin position="27"/>
        <end position="249"/>
    </location>
</feature>
<evidence type="ECO:0000256" key="3">
    <source>
        <dbReference type="ARBA" id="ARBA00022741"/>
    </source>
</evidence>
<dbReference type="eggNOG" id="COG1134">
    <property type="taxonomic scope" value="Bacteria"/>
</dbReference>